<organism evidence="8 9">
    <name type="scientific">Marinobacter persicus</name>
    <dbReference type="NCBI Taxonomy" id="930118"/>
    <lineage>
        <taxon>Bacteria</taxon>
        <taxon>Pseudomonadati</taxon>
        <taxon>Pseudomonadota</taxon>
        <taxon>Gammaproteobacteria</taxon>
        <taxon>Pseudomonadales</taxon>
        <taxon>Marinobacteraceae</taxon>
        <taxon>Marinobacter</taxon>
    </lineage>
</organism>
<comment type="similarity">
    <text evidence="1">Belongs to the EcnA/EcnB lipoprotein family.</text>
</comment>
<dbReference type="PROSITE" id="PS51257">
    <property type="entry name" value="PROKAR_LIPOPROTEIN"/>
    <property type="match status" value="1"/>
</dbReference>
<dbReference type="RefSeq" id="WP_091704936.1">
    <property type="nucleotide sequence ID" value="NZ_BMYN01000011.1"/>
</dbReference>
<keyword evidence="3 7" id="KW-0732">Signal</keyword>
<dbReference type="GO" id="GO:0016020">
    <property type="term" value="C:membrane"/>
    <property type="evidence" value="ECO:0007669"/>
    <property type="project" value="InterPro"/>
</dbReference>
<feature type="chain" id="PRO_5011750610" evidence="7">
    <location>
        <begin position="20"/>
        <end position="45"/>
    </location>
</feature>
<dbReference type="GO" id="GO:0009636">
    <property type="term" value="P:response to toxic substance"/>
    <property type="evidence" value="ECO:0007669"/>
    <property type="project" value="InterPro"/>
</dbReference>
<sequence length="45" mass="4763">MTVTLRTVLLALVLGTALAGCNTMEGLGKDMKQAGEAIERKADRD</sequence>
<evidence type="ECO:0000256" key="2">
    <source>
        <dbReference type="ARBA" id="ARBA00022475"/>
    </source>
</evidence>
<dbReference type="InterPro" id="IPR012556">
    <property type="entry name" value="Entericidin"/>
</dbReference>
<keyword evidence="2" id="KW-1003">Cell membrane</keyword>
<evidence type="ECO:0000256" key="6">
    <source>
        <dbReference type="ARBA" id="ARBA00023288"/>
    </source>
</evidence>
<dbReference type="Proteomes" id="UP000199445">
    <property type="component" value="Unassembled WGS sequence"/>
</dbReference>
<keyword evidence="6" id="KW-0449">Lipoprotein</keyword>
<evidence type="ECO:0000256" key="5">
    <source>
        <dbReference type="ARBA" id="ARBA00023139"/>
    </source>
</evidence>
<evidence type="ECO:0000256" key="3">
    <source>
        <dbReference type="ARBA" id="ARBA00022729"/>
    </source>
</evidence>
<reference evidence="8 9" key="1">
    <citation type="submission" date="2016-10" db="EMBL/GenBank/DDBJ databases">
        <authorList>
            <person name="de Groot N.N."/>
        </authorList>
    </citation>
    <scope>NUCLEOTIDE SEQUENCE [LARGE SCALE GENOMIC DNA]</scope>
    <source>
        <strain evidence="8 9">IBRC-M 10445</strain>
    </source>
</reference>
<dbReference type="Pfam" id="PF08085">
    <property type="entry name" value="Entericidin"/>
    <property type="match status" value="1"/>
</dbReference>
<evidence type="ECO:0000313" key="9">
    <source>
        <dbReference type="Proteomes" id="UP000199445"/>
    </source>
</evidence>
<keyword evidence="9" id="KW-1185">Reference proteome</keyword>
<evidence type="ECO:0000256" key="4">
    <source>
        <dbReference type="ARBA" id="ARBA00023136"/>
    </source>
</evidence>
<accession>A0A1I3VIR3</accession>
<keyword evidence="5" id="KW-0564">Palmitate</keyword>
<dbReference type="AlphaFoldDB" id="A0A1I3VIR3"/>
<keyword evidence="4" id="KW-0472">Membrane</keyword>
<name>A0A1I3VIR3_9GAMM</name>
<protein>
    <submittedName>
        <fullName evidence="8">Entericidin A</fullName>
    </submittedName>
</protein>
<feature type="signal peptide" evidence="7">
    <location>
        <begin position="1"/>
        <end position="19"/>
    </location>
</feature>
<dbReference type="EMBL" id="FOSC01000008">
    <property type="protein sequence ID" value="SFJ95314.1"/>
    <property type="molecule type" value="Genomic_DNA"/>
</dbReference>
<evidence type="ECO:0000256" key="7">
    <source>
        <dbReference type="SAM" id="SignalP"/>
    </source>
</evidence>
<proteinExistence type="inferred from homology"/>
<evidence type="ECO:0000313" key="8">
    <source>
        <dbReference type="EMBL" id="SFJ95314.1"/>
    </source>
</evidence>
<evidence type="ECO:0000256" key="1">
    <source>
        <dbReference type="ARBA" id="ARBA00010296"/>
    </source>
</evidence>
<gene>
    <name evidence="8" type="ORF">SAMN05216429_10818</name>
</gene>